<dbReference type="KEGG" id="wma:WM2015_333"/>
<evidence type="ECO:0000256" key="7">
    <source>
        <dbReference type="ARBA" id="ARBA00022490"/>
    </source>
</evidence>
<proteinExistence type="inferred from homology"/>
<dbReference type="GO" id="GO:0006508">
    <property type="term" value="P:proteolysis"/>
    <property type="evidence" value="ECO:0007669"/>
    <property type="project" value="UniProtKB-KW"/>
</dbReference>
<dbReference type="Gene3D" id="3.40.50.1820">
    <property type="entry name" value="alpha/beta hydrolase"/>
    <property type="match status" value="1"/>
</dbReference>
<dbReference type="PIRSF" id="PIRSF006431">
    <property type="entry name" value="Pept_S33"/>
    <property type="match status" value="1"/>
</dbReference>
<dbReference type="PRINTS" id="PR00793">
    <property type="entry name" value="PROAMNOPTASE"/>
</dbReference>
<dbReference type="STRING" id="1579979.WM2015_333"/>
<evidence type="ECO:0000256" key="6">
    <source>
        <dbReference type="ARBA" id="ARBA00022438"/>
    </source>
</evidence>
<dbReference type="InterPro" id="IPR029058">
    <property type="entry name" value="AB_hydrolase_fold"/>
</dbReference>
<evidence type="ECO:0000256" key="4">
    <source>
        <dbReference type="ARBA" id="ARBA00012568"/>
    </source>
</evidence>
<keyword evidence="6 11" id="KW-0031">Aminopeptidase</keyword>
<sequence length="315" mass="35397">MPLYPPIEPWSEELLEVGDGHRLHVEQCGKPDGLPVVFLHGGPGGGCSPEDRRFFDPDRYRIVLFDQRGAGRSLPLAEIEHNTTAQVLADIERIRQHLGIERWLVFGGSWGSTLGLLYAQAQPDRCLGLILRGIFLNRPEDVAWLYGHGTRRVFPDAWARLVEMIPPEERADLPAAYARRINGDDPELARKAATEWTRFEGICATLRPNPELLASFLEPVTAWHFARICTHYFSHGLFIEADQILARMDRITHLPAILIHGRYDMICAPDQAWALHRAWPGSELVWVPDAGHSASEPGTTAALVEACRRMAERLA</sequence>
<keyword evidence="9 11" id="KW-0378">Hydrolase</keyword>
<dbReference type="SUPFAM" id="SSF53474">
    <property type="entry name" value="alpha/beta-Hydrolases"/>
    <property type="match status" value="1"/>
</dbReference>
<dbReference type="Proteomes" id="UP000066624">
    <property type="component" value="Chromosome"/>
</dbReference>
<dbReference type="GO" id="GO:0005737">
    <property type="term" value="C:cytoplasm"/>
    <property type="evidence" value="ECO:0007669"/>
    <property type="project" value="UniProtKB-SubCell"/>
</dbReference>
<comment type="similarity">
    <text evidence="3 11 12">Belongs to the peptidase S33 family.</text>
</comment>
<evidence type="ECO:0000256" key="8">
    <source>
        <dbReference type="ARBA" id="ARBA00022670"/>
    </source>
</evidence>
<protein>
    <recommendedName>
        <fullName evidence="5 11">Proline iminopeptidase</fullName>
        <shortName evidence="11">PIP</shortName>
        <ecNumber evidence="4 11">3.4.11.5</ecNumber>
    </recommendedName>
    <alternativeName>
        <fullName evidence="10 11">Prolyl aminopeptidase</fullName>
    </alternativeName>
</protein>
<name>A0A0K0XSX0_9GAMM</name>
<reference evidence="13 14" key="1">
    <citation type="submission" date="2015-07" db="EMBL/GenBank/DDBJ databases">
        <authorList>
            <person name="Noorani M."/>
        </authorList>
    </citation>
    <scope>NUCLEOTIDE SEQUENCE [LARGE SCALE GENOMIC DNA]</scope>
    <source>
        <strain evidence="13 14">KCTC 42284</strain>
    </source>
</reference>
<dbReference type="InterPro" id="IPR005944">
    <property type="entry name" value="Pro_iminopeptidase"/>
</dbReference>
<dbReference type="InterPro" id="IPR000073">
    <property type="entry name" value="AB_hydrolase_1"/>
</dbReference>
<evidence type="ECO:0000256" key="9">
    <source>
        <dbReference type="ARBA" id="ARBA00022801"/>
    </source>
</evidence>
<comment type="catalytic activity">
    <reaction evidence="1 11 12">
        <text>Release of N-terminal proline from a peptide.</text>
        <dbReference type="EC" id="3.4.11.5"/>
    </reaction>
</comment>
<evidence type="ECO:0000256" key="2">
    <source>
        <dbReference type="ARBA" id="ARBA00004496"/>
    </source>
</evidence>
<keyword evidence="7 11" id="KW-0963">Cytoplasm</keyword>
<organism evidence="13 14">
    <name type="scientific">Wenzhouxiangella marina</name>
    <dbReference type="NCBI Taxonomy" id="1579979"/>
    <lineage>
        <taxon>Bacteria</taxon>
        <taxon>Pseudomonadati</taxon>
        <taxon>Pseudomonadota</taxon>
        <taxon>Gammaproteobacteria</taxon>
        <taxon>Chromatiales</taxon>
        <taxon>Wenzhouxiangellaceae</taxon>
        <taxon>Wenzhouxiangella</taxon>
    </lineage>
</organism>
<evidence type="ECO:0000256" key="3">
    <source>
        <dbReference type="ARBA" id="ARBA00010088"/>
    </source>
</evidence>
<gene>
    <name evidence="13" type="ORF">WM2015_333</name>
</gene>
<evidence type="ECO:0000256" key="10">
    <source>
        <dbReference type="ARBA" id="ARBA00029605"/>
    </source>
</evidence>
<comment type="subcellular location">
    <subcellularLocation>
        <location evidence="2 11">Cytoplasm</location>
    </subcellularLocation>
</comment>
<dbReference type="AlphaFoldDB" id="A0A0K0XSX0"/>
<dbReference type="OrthoDB" id="9796770at2"/>
<accession>A0A0K0XSX0</accession>
<dbReference type="PANTHER" id="PTHR43722">
    <property type="entry name" value="PROLINE IMINOPEPTIDASE"/>
    <property type="match status" value="1"/>
</dbReference>
<keyword evidence="14" id="KW-1185">Reference proteome</keyword>
<dbReference type="NCBIfam" id="TIGR01249">
    <property type="entry name" value="pro_imino_pep_1"/>
    <property type="match status" value="1"/>
</dbReference>
<dbReference type="GO" id="GO:0004177">
    <property type="term" value="F:aminopeptidase activity"/>
    <property type="evidence" value="ECO:0007669"/>
    <property type="project" value="UniProtKB-UniRule"/>
</dbReference>
<evidence type="ECO:0000256" key="11">
    <source>
        <dbReference type="PIRNR" id="PIRNR006431"/>
    </source>
</evidence>
<evidence type="ECO:0000313" key="14">
    <source>
        <dbReference type="Proteomes" id="UP000066624"/>
    </source>
</evidence>
<dbReference type="InterPro" id="IPR002410">
    <property type="entry name" value="Peptidase_S33"/>
</dbReference>
<evidence type="ECO:0000256" key="12">
    <source>
        <dbReference type="RuleBase" id="RU003421"/>
    </source>
</evidence>
<dbReference type="PATRIC" id="fig|1579979.3.peg.337"/>
<keyword evidence="8 11" id="KW-0645">Protease</keyword>
<evidence type="ECO:0000256" key="5">
    <source>
        <dbReference type="ARBA" id="ARBA00021843"/>
    </source>
</evidence>
<dbReference type="Pfam" id="PF00561">
    <property type="entry name" value="Abhydrolase_1"/>
    <property type="match status" value="1"/>
</dbReference>
<dbReference type="EC" id="3.4.11.5" evidence="4 11"/>
<dbReference type="PANTHER" id="PTHR43722:SF1">
    <property type="entry name" value="PROLINE IMINOPEPTIDASE"/>
    <property type="match status" value="1"/>
</dbReference>
<dbReference type="EMBL" id="CP012154">
    <property type="protein sequence ID" value="AKS40716.1"/>
    <property type="molecule type" value="Genomic_DNA"/>
</dbReference>
<dbReference type="RefSeq" id="WP_049724406.1">
    <property type="nucleotide sequence ID" value="NZ_CP012154.1"/>
</dbReference>
<evidence type="ECO:0000313" key="13">
    <source>
        <dbReference type="EMBL" id="AKS40716.1"/>
    </source>
</evidence>
<evidence type="ECO:0000256" key="1">
    <source>
        <dbReference type="ARBA" id="ARBA00001585"/>
    </source>
</evidence>